<evidence type="ECO:0000256" key="6">
    <source>
        <dbReference type="ARBA" id="ARBA00022679"/>
    </source>
</evidence>
<dbReference type="GO" id="GO:0019134">
    <property type="term" value="F:glucosamine-1-phosphate N-acetyltransferase activity"/>
    <property type="evidence" value="ECO:0007669"/>
    <property type="project" value="UniProtKB-EC"/>
</dbReference>
<keyword evidence="18" id="KW-0472">Membrane</keyword>
<keyword evidence="5" id="KW-0963">Cytoplasm</keyword>
<dbReference type="GO" id="GO:0003977">
    <property type="term" value="F:UDP-N-acetylglucosamine diphosphorylase activity"/>
    <property type="evidence" value="ECO:0007669"/>
    <property type="project" value="UniProtKB-EC"/>
</dbReference>
<dbReference type="CDD" id="cd02540">
    <property type="entry name" value="GT2_GlmU_N_bac"/>
    <property type="match status" value="1"/>
</dbReference>
<evidence type="ECO:0000256" key="5">
    <source>
        <dbReference type="ARBA" id="ARBA00022490"/>
    </source>
</evidence>
<evidence type="ECO:0000256" key="8">
    <source>
        <dbReference type="ARBA" id="ARBA00022723"/>
    </source>
</evidence>
<evidence type="ECO:0000256" key="9">
    <source>
        <dbReference type="ARBA" id="ARBA00022737"/>
    </source>
</evidence>
<dbReference type="GO" id="GO:0006048">
    <property type="term" value="P:UDP-N-acetylglucosamine biosynthetic process"/>
    <property type="evidence" value="ECO:0007669"/>
    <property type="project" value="InterPro"/>
</dbReference>
<keyword evidence="18" id="KW-0812">Transmembrane</keyword>
<dbReference type="HAMAP" id="MF_01631">
    <property type="entry name" value="GlmU"/>
    <property type="match status" value="1"/>
</dbReference>
<dbReference type="CDD" id="cd03353">
    <property type="entry name" value="LbH_GlmU_C"/>
    <property type="match status" value="1"/>
</dbReference>
<evidence type="ECO:0000256" key="18">
    <source>
        <dbReference type="SAM" id="Phobius"/>
    </source>
</evidence>
<comment type="similarity">
    <text evidence="4">In the N-terminal section; belongs to the N-acetylglucosamine-1-phosphate uridyltransferase family.</text>
</comment>
<evidence type="ECO:0000259" key="19">
    <source>
        <dbReference type="Pfam" id="PF12804"/>
    </source>
</evidence>
<keyword evidence="13" id="KW-0511">Multifunctional enzyme</keyword>
<keyword evidence="6 20" id="KW-0808">Transferase</keyword>
<reference evidence="20" key="1">
    <citation type="submission" date="2018-06" db="EMBL/GenBank/DDBJ databases">
        <authorList>
            <person name="Zhirakovskaya E."/>
        </authorList>
    </citation>
    <scope>NUCLEOTIDE SEQUENCE</scope>
</reference>
<dbReference type="Pfam" id="PF00132">
    <property type="entry name" value="Hexapep"/>
    <property type="match status" value="1"/>
</dbReference>
<evidence type="ECO:0000256" key="17">
    <source>
        <dbReference type="ARBA" id="ARBA00048493"/>
    </source>
</evidence>
<evidence type="ECO:0000256" key="10">
    <source>
        <dbReference type="ARBA" id="ARBA00022842"/>
    </source>
</evidence>
<evidence type="ECO:0000256" key="7">
    <source>
        <dbReference type="ARBA" id="ARBA00022695"/>
    </source>
</evidence>
<evidence type="ECO:0000256" key="16">
    <source>
        <dbReference type="ARBA" id="ARBA00048247"/>
    </source>
</evidence>
<dbReference type="GO" id="GO:0071555">
    <property type="term" value="P:cell wall organization"/>
    <property type="evidence" value="ECO:0007669"/>
    <property type="project" value="UniProtKB-KW"/>
</dbReference>
<accession>A0A3B0R329</accession>
<dbReference type="InterPro" id="IPR038009">
    <property type="entry name" value="GlmU_C_LbH"/>
</dbReference>
<dbReference type="GO" id="GO:0005737">
    <property type="term" value="C:cytoplasm"/>
    <property type="evidence" value="ECO:0007669"/>
    <property type="project" value="UniProtKB-SubCell"/>
</dbReference>
<dbReference type="NCBIfam" id="TIGR01173">
    <property type="entry name" value="glmU"/>
    <property type="match status" value="1"/>
</dbReference>
<keyword evidence="18" id="KW-1133">Transmembrane helix</keyword>
<evidence type="ECO:0000256" key="1">
    <source>
        <dbReference type="ARBA" id="ARBA00001946"/>
    </source>
</evidence>
<dbReference type="InterPro" id="IPR025877">
    <property type="entry name" value="MobA-like_NTP_Trfase"/>
</dbReference>
<evidence type="ECO:0000256" key="12">
    <source>
        <dbReference type="ARBA" id="ARBA00022984"/>
    </source>
</evidence>
<keyword evidence="12" id="KW-0573">Peptidoglycan synthesis</keyword>
<dbReference type="EMBL" id="UOEA01000007">
    <property type="protein sequence ID" value="VAV82268.1"/>
    <property type="molecule type" value="Genomic_DNA"/>
</dbReference>
<dbReference type="SUPFAM" id="SSF51161">
    <property type="entry name" value="Trimeric LpxA-like enzymes"/>
    <property type="match status" value="1"/>
</dbReference>
<evidence type="ECO:0000256" key="15">
    <source>
        <dbReference type="ARBA" id="ARBA00023316"/>
    </source>
</evidence>
<comment type="subcellular location">
    <subcellularLocation>
        <location evidence="2">Cytoplasm</location>
    </subcellularLocation>
</comment>
<dbReference type="GO" id="GO:0008360">
    <property type="term" value="P:regulation of cell shape"/>
    <property type="evidence" value="ECO:0007669"/>
    <property type="project" value="UniProtKB-KW"/>
</dbReference>
<evidence type="ECO:0000313" key="20">
    <source>
        <dbReference type="EMBL" id="VAV82268.1"/>
    </source>
</evidence>
<gene>
    <name evidence="20" type="ORF">MNBD_DELTA01-187</name>
</gene>
<dbReference type="SUPFAM" id="SSF53448">
    <property type="entry name" value="Nucleotide-diphospho-sugar transferases"/>
    <property type="match status" value="1"/>
</dbReference>
<dbReference type="EC" id="2.7.7.23" evidence="20"/>
<evidence type="ECO:0000256" key="11">
    <source>
        <dbReference type="ARBA" id="ARBA00022960"/>
    </source>
</evidence>
<dbReference type="InterPro" id="IPR029044">
    <property type="entry name" value="Nucleotide-diphossugar_trans"/>
</dbReference>
<keyword evidence="7 20" id="KW-0548">Nucleotidyltransferase</keyword>
<evidence type="ECO:0000256" key="2">
    <source>
        <dbReference type="ARBA" id="ARBA00004496"/>
    </source>
</evidence>
<evidence type="ECO:0000256" key="3">
    <source>
        <dbReference type="ARBA" id="ARBA00007707"/>
    </source>
</evidence>
<proteinExistence type="inferred from homology"/>
<comment type="catalytic activity">
    <reaction evidence="16">
        <text>alpha-D-glucosamine 1-phosphate + acetyl-CoA = N-acetyl-alpha-D-glucosamine 1-phosphate + CoA + H(+)</text>
        <dbReference type="Rhea" id="RHEA:13725"/>
        <dbReference type="ChEBI" id="CHEBI:15378"/>
        <dbReference type="ChEBI" id="CHEBI:57287"/>
        <dbReference type="ChEBI" id="CHEBI:57288"/>
        <dbReference type="ChEBI" id="CHEBI:57776"/>
        <dbReference type="ChEBI" id="CHEBI:58516"/>
        <dbReference type="EC" id="2.3.1.157"/>
    </reaction>
</comment>
<dbReference type="InterPro" id="IPR018357">
    <property type="entry name" value="Hexapep_transf_CS"/>
</dbReference>
<dbReference type="Gene3D" id="2.160.10.10">
    <property type="entry name" value="Hexapeptide repeat proteins"/>
    <property type="match status" value="1"/>
</dbReference>
<evidence type="ECO:0000256" key="14">
    <source>
        <dbReference type="ARBA" id="ARBA00023315"/>
    </source>
</evidence>
<dbReference type="AlphaFoldDB" id="A0A3B0R329"/>
<comment type="similarity">
    <text evidence="3">In the C-terminal section; belongs to the transferase hexapeptide repeat family.</text>
</comment>
<dbReference type="InterPro" id="IPR050065">
    <property type="entry name" value="GlmU-like"/>
</dbReference>
<feature type="transmembrane region" description="Helical" evidence="18">
    <location>
        <begin position="14"/>
        <end position="33"/>
    </location>
</feature>
<dbReference type="InterPro" id="IPR001451">
    <property type="entry name" value="Hexapep"/>
</dbReference>
<dbReference type="InterPro" id="IPR005882">
    <property type="entry name" value="Bifunctional_GlmU"/>
</dbReference>
<feature type="domain" description="MobA-like NTP transferase" evidence="19">
    <location>
        <begin position="27"/>
        <end position="147"/>
    </location>
</feature>
<name>A0A3B0R329_9ZZZZ</name>
<dbReference type="GO" id="GO:0000902">
    <property type="term" value="P:cell morphogenesis"/>
    <property type="evidence" value="ECO:0007669"/>
    <property type="project" value="InterPro"/>
</dbReference>
<keyword evidence="8" id="KW-0479">Metal-binding</keyword>
<dbReference type="GO" id="GO:0000287">
    <property type="term" value="F:magnesium ion binding"/>
    <property type="evidence" value="ECO:0007669"/>
    <property type="project" value="InterPro"/>
</dbReference>
<comment type="catalytic activity">
    <reaction evidence="17">
        <text>N-acetyl-alpha-D-glucosamine 1-phosphate + UTP + H(+) = UDP-N-acetyl-alpha-D-glucosamine + diphosphate</text>
        <dbReference type="Rhea" id="RHEA:13509"/>
        <dbReference type="ChEBI" id="CHEBI:15378"/>
        <dbReference type="ChEBI" id="CHEBI:33019"/>
        <dbReference type="ChEBI" id="CHEBI:46398"/>
        <dbReference type="ChEBI" id="CHEBI:57705"/>
        <dbReference type="ChEBI" id="CHEBI:57776"/>
        <dbReference type="EC" id="2.7.7.23"/>
    </reaction>
</comment>
<dbReference type="PANTHER" id="PTHR43584:SF3">
    <property type="entry name" value="BIFUNCTIONAL PROTEIN GLMU"/>
    <property type="match status" value="1"/>
</dbReference>
<dbReference type="GO" id="GO:0009252">
    <property type="term" value="P:peptidoglycan biosynthetic process"/>
    <property type="evidence" value="ECO:0007669"/>
    <property type="project" value="UniProtKB-KW"/>
</dbReference>
<dbReference type="Pfam" id="PF12804">
    <property type="entry name" value="NTP_transf_3"/>
    <property type="match status" value="1"/>
</dbReference>
<dbReference type="PANTHER" id="PTHR43584">
    <property type="entry name" value="NUCLEOTIDYL TRANSFERASE"/>
    <property type="match status" value="1"/>
</dbReference>
<keyword evidence="10" id="KW-0460">Magnesium</keyword>
<dbReference type="EC" id="2.3.1.157" evidence="20"/>
<keyword evidence="11" id="KW-0133">Cell shape</keyword>
<dbReference type="InterPro" id="IPR011004">
    <property type="entry name" value="Trimer_LpxA-like_sf"/>
</dbReference>
<keyword evidence="15" id="KW-0961">Cell wall biogenesis/degradation</keyword>
<keyword evidence="14 20" id="KW-0012">Acyltransferase</keyword>
<dbReference type="Gene3D" id="3.90.550.10">
    <property type="entry name" value="Spore Coat Polysaccharide Biosynthesis Protein SpsA, Chain A"/>
    <property type="match status" value="1"/>
</dbReference>
<protein>
    <submittedName>
        <fullName evidence="20">N-acetylglucosamine-1-phosphate uridyltransferase / Glucosamine-1-phosphate N-acetyltransferase</fullName>
        <ecNumber evidence="20">2.3.1.157</ecNumber>
        <ecNumber evidence="20">2.7.7.23</ecNumber>
    </submittedName>
</protein>
<comment type="cofactor">
    <cofactor evidence="1">
        <name>Mg(2+)</name>
        <dbReference type="ChEBI" id="CHEBI:18420"/>
    </cofactor>
</comment>
<organism evidence="20">
    <name type="scientific">hydrothermal vent metagenome</name>
    <dbReference type="NCBI Taxonomy" id="652676"/>
    <lineage>
        <taxon>unclassified sequences</taxon>
        <taxon>metagenomes</taxon>
        <taxon>ecological metagenomes</taxon>
    </lineage>
</organism>
<sequence>MKENRTLKALTRQWGYYIVLYMKNVAAIVLAAGRGTRMKSKLPKVLHPVSGRPMIFYPVRALKELKVERTVVVVGHDSEQVRRALPDKHISFCEQSPQLGTGHAVMCAMPLLAGQDDPGGEVLILSGDVPLITKNTLRALLRIHRRSTKGVKGRAVEAPVISFISVLMDDPAGYGRVVRDRGGRVSAIVEDKDLAPSQQGICEVNTGIYLIDFAFLKANLKKLGTKNKQKEYYLPDLISLACAQGKRVKAFTHLDPEEVMGVNNRLELARAGMFMRERINEEHMMAGVSFIDPSTAYIDYGVKIGADAAIYTNVHLSGATTVGAGSVIEEGVRIRDSRVGKGSVIKSHSVVESSVLADDVQAGPFARLRPGARLGRGARIGNFVEVKNATLGQGVKAGHLSYLGDAVIGKDVNIGAGTIICNYDGVNKHKTHIKDNVFVGSDTQLVSPVTIGKGAYIGSGSTITKSVPPGALALSRSEQRVIKGWAAKRSKMVSRKKTEG</sequence>
<dbReference type="PROSITE" id="PS00101">
    <property type="entry name" value="HEXAPEP_TRANSFERASES"/>
    <property type="match status" value="1"/>
</dbReference>
<evidence type="ECO:0000256" key="4">
    <source>
        <dbReference type="ARBA" id="ARBA00007947"/>
    </source>
</evidence>
<keyword evidence="9" id="KW-0677">Repeat</keyword>
<evidence type="ECO:0000256" key="13">
    <source>
        <dbReference type="ARBA" id="ARBA00023268"/>
    </source>
</evidence>